<sequence>MTQPPSPQQITPAPPSWPTFSRVAAGAGQKAWTALLLWCCTFLLPAGVLAAVQVTDDDGISHRLERTCSRIISLYPAHTENLAAMGAADALLGISTSDTEPPSILGKARFSMHDTAEKFIAAEPDCLLIRPMIKHSKPNLVQQLQRYGIAVISLQPTTAKELYTYWQALGTLSGRSREADRMIERFTDALAELRRRTAAIPHEQRPRVYFEAIHQRMRTFSPQSIALFCLEAAGGVNIADDAVARRGTNIADYSKERILAKADLIDVFLAQSGRMNRITVEELINEPGFGAIKAIRNGRVHLIDEDVVARPTPRLLEGIELLNRLLYP</sequence>
<dbReference type="EMBL" id="AP025516">
    <property type="protein sequence ID" value="BDD87052.1"/>
    <property type="molecule type" value="Genomic_DNA"/>
</dbReference>
<reference evidence="2 3" key="1">
    <citation type="submission" date="2022-01" db="EMBL/GenBank/DDBJ databases">
        <title>Desulfofustis limnae sp. nov., a novel mesophilic sulfate-reducing bacterium isolated from marsh soil.</title>
        <authorList>
            <person name="Watanabe M."/>
            <person name="Takahashi A."/>
            <person name="Kojima H."/>
            <person name="Fukui M."/>
        </authorList>
    </citation>
    <scope>NUCLEOTIDE SEQUENCE [LARGE SCALE GENOMIC DNA]</scope>
    <source>
        <strain evidence="2 3">PPLL</strain>
    </source>
</reference>
<evidence type="ECO:0000259" key="1">
    <source>
        <dbReference type="PROSITE" id="PS50983"/>
    </source>
</evidence>
<evidence type="ECO:0000313" key="2">
    <source>
        <dbReference type="EMBL" id="BDD87052.1"/>
    </source>
</evidence>
<dbReference type="InterPro" id="IPR050902">
    <property type="entry name" value="ABC_Transporter_SBP"/>
</dbReference>
<dbReference type="SUPFAM" id="SSF53807">
    <property type="entry name" value="Helical backbone' metal receptor"/>
    <property type="match status" value="1"/>
</dbReference>
<name>A0ABM7W808_9BACT</name>
<evidence type="ECO:0000313" key="3">
    <source>
        <dbReference type="Proteomes" id="UP000830055"/>
    </source>
</evidence>
<dbReference type="RefSeq" id="WP_284154095.1">
    <property type="nucleotide sequence ID" value="NZ_AP025516.1"/>
</dbReference>
<feature type="domain" description="Fe/B12 periplasmic-binding" evidence="1">
    <location>
        <begin position="70"/>
        <end position="328"/>
    </location>
</feature>
<dbReference type="PANTHER" id="PTHR30535:SF34">
    <property type="entry name" value="MOLYBDATE-BINDING PROTEIN MOLA"/>
    <property type="match status" value="1"/>
</dbReference>
<proteinExistence type="predicted"/>
<accession>A0ABM7W808</accession>
<dbReference type="PANTHER" id="PTHR30535">
    <property type="entry name" value="VITAMIN B12-BINDING PROTEIN"/>
    <property type="match status" value="1"/>
</dbReference>
<organism evidence="2 3">
    <name type="scientific">Desulfofustis limnaeus</name>
    <dbReference type="NCBI Taxonomy" id="2740163"/>
    <lineage>
        <taxon>Bacteria</taxon>
        <taxon>Pseudomonadati</taxon>
        <taxon>Thermodesulfobacteriota</taxon>
        <taxon>Desulfobulbia</taxon>
        <taxon>Desulfobulbales</taxon>
        <taxon>Desulfocapsaceae</taxon>
        <taxon>Desulfofustis</taxon>
    </lineage>
</organism>
<protein>
    <submittedName>
        <fullName evidence="2">ABC transporter substrate-binding protein</fullName>
    </submittedName>
</protein>
<dbReference type="Proteomes" id="UP000830055">
    <property type="component" value="Chromosome"/>
</dbReference>
<dbReference type="PROSITE" id="PS50983">
    <property type="entry name" value="FE_B12_PBP"/>
    <property type="match status" value="1"/>
</dbReference>
<dbReference type="InterPro" id="IPR002491">
    <property type="entry name" value="ABC_transptr_periplasmic_BD"/>
</dbReference>
<dbReference type="Gene3D" id="3.40.50.1980">
    <property type="entry name" value="Nitrogenase molybdenum iron protein domain"/>
    <property type="match status" value="2"/>
</dbReference>
<gene>
    <name evidence="2" type="ORF">DPPLL_14170</name>
</gene>
<dbReference type="Pfam" id="PF01497">
    <property type="entry name" value="Peripla_BP_2"/>
    <property type="match status" value="1"/>
</dbReference>
<keyword evidence="3" id="KW-1185">Reference proteome</keyword>